<dbReference type="Proteomes" id="UP000002875">
    <property type="component" value="Chromosome"/>
</dbReference>
<keyword evidence="1" id="KW-1133">Transmembrane helix</keyword>
<keyword evidence="1" id="KW-0812">Transmembrane</keyword>
<keyword evidence="1" id="KW-0472">Membrane</keyword>
<evidence type="ECO:0000313" key="2">
    <source>
        <dbReference type="EMBL" id="AFK04591.1"/>
    </source>
</evidence>
<proteinExistence type="predicted"/>
<keyword evidence="3" id="KW-1185">Reference proteome</keyword>
<gene>
    <name evidence="2" type="ordered locus">Emtol_3463</name>
</gene>
<evidence type="ECO:0008006" key="4">
    <source>
        <dbReference type="Google" id="ProtNLM"/>
    </source>
</evidence>
<reference evidence="2 3" key="1">
    <citation type="submission" date="2011-07" db="EMBL/GenBank/DDBJ databases">
        <title>The complete genome of chromosome of Emticicia oligotrophica DSM 17448.</title>
        <authorList>
            <consortium name="US DOE Joint Genome Institute (JGI-PGF)"/>
            <person name="Lucas S."/>
            <person name="Han J."/>
            <person name="Lapidus A."/>
            <person name="Bruce D."/>
            <person name="Goodwin L."/>
            <person name="Pitluck S."/>
            <person name="Peters L."/>
            <person name="Kyrpides N."/>
            <person name="Mavromatis K."/>
            <person name="Ivanova N."/>
            <person name="Ovchinnikova G."/>
            <person name="Teshima H."/>
            <person name="Detter J.C."/>
            <person name="Tapia R."/>
            <person name="Han C."/>
            <person name="Land M."/>
            <person name="Hauser L."/>
            <person name="Markowitz V."/>
            <person name="Cheng J.-F."/>
            <person name="Hugenholtz P."/>
            <person name="Woyke T."/>
            <person name="Wu D."/>
            <person name="Tindall B."/>
            <person name="Pomrenke H."/>
            <person name="Brambilla E."/>
            <person name="Klenk H.-P."/>
            <person name="Eisen J.A."/>
        </authorList>
    </citation>
    <scope>NUCLEOTIDE SEQUENCE [LARGE SCALE GENOMIC DNA]</scope>
    <source>
        <strain evidence="2 3">DSM 17448</strain>
    </source>
</reference>
<sequence length="88" mass="10180">MAIGGVLIKRYYFFFFFVGSVNTLFVTSCMPITRRTSRMFTVSLERGIVVVDEIEDVFIFVLFNNMLAKLIIKAKIRKLILCYLLNGN</sequence>
<evidence type="ECO:0000313" key="3">
    <source>
        <dbReference type="Proteomes" id="UP000002875"/>
    </source>
</evidence>
<dbReference type="EMBL" id="CP002961">
    <property type="protein sequence ID" value="AFK04591.1"/>
    <property type="molecule type" value="Genomic_DNA"/>
</dbReference>
<name>A0ABN4AT07_EMTOG</name>
<feature type="transmembrane region" description="Helical" evidence="1">
    <location>
        <begin position="12"/>
        <end position="34"/>
    </location>
</feature>
<organism evidence="2 3">
    <name type="scientific">Emticicia oligotrophica (strain DSM 17448 / CIP 109782 / MTCC 6937 / GPTSA100-15)</name>
    <dbReference type="NCBI Taxonomy" id="929562"/>
    <lineage>
        <taxon>Bacteria</taxon>
        <taxon>Pseudomonadati</taxon>
        <taxon>Bacteroidota</taxon>
        <taxon>Cytophagia</taxon>
        <taxon>Cytophagales</taxon>
        <taxon>Leadbetterellaceae</taxon>
        <taxon>Emticicia</taxon>
    </lineage>
</organism>
<evidence type="ECO:0000256" key="1">
    <source>
        <dbReference type="SAM" id="Phobius"/>
    </source>
</evidence>
<accession>A0ABN4AT07</accession>
<protein>
    <recommendedName>
        <fullName evidence="4">Secreted protein</fullName>
    </recommendedName>
</protein>